<protein>
    <recommendedName>
        <fullName evidence="3">FAM13A-like domain-containing protein</fullName>
    </recommendedName>
</protein>
<feature type="domain" description="FAM13A-like" evidence="3">
    <location>
        <begin position="112"/>
        <end position="178"/>
    </location>
</feature>
<dbReference type="GeneTree" id="ENSGT00950000183033"/>
<organism evidence="4 5">
    <name type="scientific">Meleagris gallopavo</name>
    <name type="common">Wild turkey</name>
    <dbReference type="NCBI Taxonomy" id="9103"/>
    <lineage>
        <taxon>Eukaryota</taxon>
        <taxon>Metazoa</taxon>
        <taxon>Chordata</taxon>
        <taxon>Craniata</taxon>
        <taxon>Vertebrata</taxon>
        <taxon>Euteleostomi</taxon>
        <taxon>Archelosauria</taxon>
        <taxon>Archosauria</taxon>
        <taxon>Dinosauria</taxon>
        <taxon>Saurischia</taxon>
        <taxon>Theropoda</taxon>
        <taxon>Coelurosauria</taxon>
        <taxon>Aves</taxon>
        <taxon>Neognathae</taxon>
        <taxon>Galloanserae</taxon>
        <taxon>Galliformes</taxon>
        <taxon>Phasianidae</taxon>
        <taxon>Meleagridinae</taxon>
        <taxon>Meleagris</taxon>
    </lineage>
</organism>
<dbReference type="Proteomes" id="UP000001645">
    <property type="component" value="Chromosome 8"/>
</dbReference>
<evidence type="ECO:0000256" key="2">
    <source>
        <dbReference type="SAM" id="MobiDB-lite"/>
    </source>
</evidence>
<dbReference type="PANTHER" id="PTHR15904:SF19">
    <property type="entry name" value="PROTEIN FAM13C"/>
    <property type="match status" value="1"/>
</dbReference>
<feature type="region of interest" description="Disordered" evidence="2">
    <location>
        <begin position="57"/>
        <end position="76"/>
    </location>
</feature>
<evidence type="ECO:0000256" key="1">
    <source>
        <dbReference type="ARBA" id="ARBA00007549"/>
    </source>
</evidence>
<dbReference type="InParanoid" id="A0A803XNV3"/>
<reference evidence="4 5" key="1">
    <citation type="journal article" date="2010" name="PLoS Biol.">
        <title>Multi-platform next-generation sequencing of the domestic turkey (Meleagris gallopavo): genome assembly and analysis.</title>
        <authorList>
            <person name="Dalloul R.A."/>
            <person name="Long J.A."/>
            <person name="Zimin A.V."/>
            <person name="Aslam L."/>
            <person name="Beal K."/>
            <person name="Blomberg L.A."/>
            <person name="Bouffard P."/>
            <person name="Burt D.W."/>
            <person name="Crasta O."/>
            <person name="Crooijmans R.P."/>
            <person name="Cooper K."/>
            <person name="Coulombe R.A."/>
            <person name="De S."/>
            <person name="Delany M.E."/>
            <person name="Dodgson J.B."/>
            <person name="Dong J.J."/>
            <person name="Evans C."/>
            <person name="Frederickson K.M."/>
            <person name="Flicek P."/>
            <person name="Florea L."/>
            <person name="Folkerts O."/>
            <person name="Groenen M.A."/>
            <person name="Harkins T.T."/>
            <person name="Herrero J."/>
            <person name="Hoffmann S."/>
            <person name="Megens H.J."/>
            <person name="Jiang A."/>
            <person name="de Jong P."/>
            <person name="Kaiser P."/>
            <person name="Kim H."/>
            <person name="Kim K.W."/>
            <person name="Kim S."/>
            <person name="Langenberger D."/>
            <person name="Lee M.K."/>
            <person name="Lee T."/>
            <person name="Mane S."/>
            <person name="Marcais G."/>
            <person name="Marz M."/>
            <person name="McElroy A.P."/>
            <person name="Modise T."/>
            <person name="Nefedov M."/>
            <person name="Notredame C."/>
            <person name="Paton I.R."/>
            <person name="Payne W.S."/>
            <person name="Pertea G."/>
            <person name="Prickett D."/>
            <person name="Puiu D."/>
            <person name="Qioa D."/>
            <person name="Raineri E."/>
            <person name="Ruffier M."/>
            <person name="Salzberg S.L."/>
            <person name="Schatz M.C."/>
            <person name="Scheuring C."/>
            <person name="Schmidt C.J."/>
            <person name="Schroeder S."/>
            <person name="Searle S.M."/>
            <person name="Smith E.J."/>
            <person name="Smith J."/>
            <person name="Sonstegard T.S."/>
            <person name="Stadler P.F."/>
            <person name="Tafer H."/>
            <person name="Tu Z.J."/>
            <person name="Van Tassell C.P."/>
            <person name="Vilella A.J."/>
            <person name="Williams K.P."/>
            <person name="Yorke J.A."/>
            <person name="Zhang L."/>
            <person name="Zhang H.B."/>
            <person name="Zhang X."/>
            <person name="Zhang Y."/>
            <person name="Reed K.M."/>
        </authorList>
    </citation>
    <scope>NUCLEOTIDE SEQUENCE [LARGE SCALE GENOMIC DNA]</scope>
</reference>
<comment type="similarity">
    <text evidence="1">Belongs to the FAM13 family.</text>
</comment>
<dbReference type="PANTHER" id="PTHR15904">
    <property type="entry name" value="FAM13"/>
    <property type="match status" value="1"/>
</dbReference>
<evidence type="ECO:0000313" key="4">
    <source>
        <dbReference type="Ensembl" id="ENSMGAP00000021199.1"/>
    </source>
</evidence>
<reference evidence="4" key="2">
    <citation type="submission" date="2025-08" db="UniProtKB">
        <authorList>
            <consortium name="Ensembl"/>
        </authorList>
    </citation>
    <scope>IDENTIFICATION</scope>
</reference>
<feature type="compositionally biased region" description="Basic and acidic residues" evidence="2">
    <location>
        <begin position="63"/>
        <end position="76"/>
    </location>
</feature>
<dbReference type="Ensembl" id="ENSMGAT00000028486.1">
    <property type="protein sequence ID" value="ENSMGAP00000021199.1"/>
    <property type="gene ID" value="ENSMGAG00000018755.1"/>
</dbReference>
<proteinExistence type="inferred from homology"/>
<name>A0A803XNV3_MELGA</name>
<dbReference type="InterPro" id="IPR039102">
    <property type="entry name" value="FAM13"/>
</dbReference>
<keyword evidence="5" id="KW-1185">Reference proteome</keyword>
<sequence length="184" mass="21791">RFFIMLVHELLKHQESLLQMCDIITKQEKNLMKPLYDRYRIIKKLLATPSLITTIVKEDSDEDHSQSSRELSSDEHLPWPTAGPVYYSKPRFLQSVKALGGFMVLSLFYRPVLLEHLRETRADKKRLRKALREFEEQFYKQTGRSPLKEDRVPMAEEYSEYKHTKAKIRLIEVLISKHDVSKTI</sequence>
<dbReference type="InterPro" id="IPR059029">
    <property type="entry name" value="FAM13A_dom"/>
</dbReference>
<accession>A0A803XNV3</accession>
<dbReference type="AlphaFoldDB" id="A0A803XNV3"/>
<reference evidence="4" key="3">
    <citation type="submission" date="2025-09" db="UniProtKB">
        <authorList>
            <consortium name="Ensembl"/>
        </authorList>
    </citation>
    <scope>IDENTIFICATION</scope>
</reference>
<evidence type="ECO:0000259" key="3">
    <source>
        <dbReference type="Pfam" id="PF26116"/>
    </source>
</evidence>
<evidence type="ECO:0000313" key="5">
    <source>
        <dbReference type="Proteomes" id="UP000001645"/>
    </source>
</evidence>
<dbReference type="Pfam" id="PF26116">
    <property type="entry name" value="FAM13A"/>
    <property type="match status" value="1"/>
</dbReference>